<dbReference type="GO" id="GO:0070593">
    <property type="term" value="P:dendrite self-avoidance"/>
    <property type="evidence" value="ECO:0007669"/>
    <property type="project" value="TreeGrafter"/>
</dbReference>
<dbReference type="RefSeq" id="XP_022814431.1">
    <property type="nucleotide sequence ID" value="XM_022958663.1"/>
</dbReference>
<dbReference type="PANTHER" id="PTHR10075">
    <property type="entry name" value="BASIGIN RELATED"/>
    <property type="match status" value="1"/>
</dbReference>
<dbReference type="InterPro" id="IPR007110">
    <property type="entry name" value="Ig-like_dom"/>
</dbReference>
<dbReference type="GO" id="GO:0007156">
    <property type="term" value="P:homophilic cell adhesion via plasma membrane adhesion molecules"/>
    <property type="evidence" value="ECO:0007669"/>
    <property type="project" value="TreeGrafter"/>
</dbReference>
<dbReference type="GO" id="GO:0030424">
    <property type="term" value="C:axon"/>
    <property type="evidence" value="ECO:0007669"/>
    <property type="project" value="TreeGrafter"/>
</dbReference>
<dbReference type="FunFam" id="2.60.40.10:FF:000107">
    <property type="entry name" value="Myosin, light chain kinase a"/>
    <property type="match status" value="1"/>
</dbReference>
<dbReference type="OrthoDB" id="9355041at2759"/>
<dbReference type="Pfam" id="PF13927">
    <property type="entry name" value="Ig_3"/>
    <property type="match status" value="1"/>
</dbReference>
<dbReference type="PANTHER" id="PTHR10075:SF100">
    <property type="entry name" value="FASCICLIN-2"/>
    <property type="match status" value="1"/>
</dbReference>
<keyword evidence="5" id="KW-1185">Reference proteome</keyword>
<proteinExistence type="predicted"/>
<reference evidence="6" key="1">
    <citation type="submission" date="2025-08" db="UniProtKB">
        <authorList>
            <consortium name="RefSeq"/>
        </authorList>
    </citation>
    <scope>IDENTIFICATION</scope>
    <source>
        <strain evidence="6">Ishihara</strain>
        <tissue evidence="6">Whole body</tissue>
    </source>
</reference>
<organism evidence="5 6">
    <name type="scientific">Spodoptera litura</name>
    <name type="common">Asian cotton leafworm</name>
    <dbReference type="NCBI Taxonomy" id="69820"/>
    <lineage>
        <taxon>Eukaryota</taxon>
        <taxon>Metazoa</taxon>
        <taxon>Ecdysozoa</taxon>
        <taxon>Arthropoda</taxon>
        <taxon>Hexapoda</taxon>
        <taxon>Insecta</taxon>
        <taxon>Pterygota</taxon>
        <taxon>Neoptera</taxon>
        <taxon>Endopterygota</taxon>
        <taxon>Lepidoptera</taxon>
        <taxon>Glossata</taxon>
        <taxon>Ditrysia</taxon>
        <taxon>Noctuoidea</taxon>
        <taxon>Noctuidae</taxon>
        <taxon>Amphipyrinae</taxon>
        <taxon>Spodoptera</taxon>
    </lineage>
</organism>
<dbReference type="GeneID" id="111348155"/>
<dbReference type="InterPro" id="IPR036116">
    <property type="entry name" value="FN3_sf"/>
</dbReference>
<dbReference type="SMART" id="SM00408">
    <property type="entry name" value="IGc2"/>
    <property type="match status" value="3"/>
</dbReference>
<dbReference type="SMART" id="SM00409">
    <property type="entry name" value="IG"/>
    <property type="match status" value="3"/>
</dbReference>
<dbReference type="Pfam" id="PF07679">
    <property type="entry name" value="I-set"/>
    <property type="match status" value="1"/>
</dbReference>
<feature type="domain" description="Ig-like" evidence="4">
    <location>
        <begin position="218"/>
        <end position="323"/>
    </location>
</feature>
<name>A0A9J7DPS7_SPOLT</name>
<dbReference type="GO" id="GO:0005886">
    <property type="term" value="C:plasma membrane"/>
    <property type="evidence" value="ECO:0007669"/>
    <property type="project" value="TreeGrafter"/>
</dbReference>
<dbReference type="InterPro" id="IPR003599">
    <property type="entry name" value="Ig_sub"/>
</dbReference>
<dbReference type="Proteomes" id="UP000301870">
    <property type="component" value="Chromosome 7"/>
</dbReference>
<dbReference type="InterPro" id="IPR036179">
    <property type="entry name" value="Ig-like_dom_sf"/>
</dbReference>
<gene>
    <name evidence="6" type="primary">LOC111348155</name>
</gene>
<evidence type="ECO:0000259" key="4">
    <source>
        <dbReference type="PROSITE" id="PS50835"/>
    </source>
</evidence>
<dbReference type="GO" id="GO:0007411">
    <property type="term" value="P:axon guidance"/>
    <property type="evidence" value="ECO:0007669"/>
    <property type="project" value="TreeGrafter"/>
</dbReference>
<dbReference type="KEGG" id="sliu:111348155"/>
<evidence type="ECO:0000313" key="6">
    <source>
        <dbReference type="RefSeq" id="XP_022814431.1"/>
    </source>
</evidence>
<keyword evidence="2" id="KW-0393">Immunoglobulin domain</keyword>
<dbReference type="SUPFAM" id="SSF49265">
    <property type="entry name" value="Fibronectin type III"/>
    <property type="match status" value="1"/>
</dbReference>
<evidence type="ECO:0000256" key="2">
    <source>
        <dbReference type="ARBA" id="ARBA00023319"/>
    </source>
</evidence>
<feature type="signal peptide" evidence="3">
    <location>
        <begin position="1"/>
        <end position="19"/>
    </location>
</feature>
<dbReference type="CDD" id="cd00063">
    <property type="entry name" value="FN3"/>
    <property type="match status" value="1"/>
</dbReference>
<dbReference type="GO" id="GO:0098632">
    <property type="term" value="F:cell-cell adhesion mediator activity"/>
    <property type="evidence" value="ECO:0007669"/>
    <property type="project" value="TreeGrafter"/>
</dbReference>
<dbReference type="SUPFAM" id="SSF48726">
    <property type="entry name" value="Immunoglobulin"/>
    <property type="match status" value="3"/>
</dbReference>
<evidence type="ECO:0000313" key="5">
    <source>
        <dbReference type="Proteomes" id="UP000301870"/>
    </source>
</evidence>
<dbReference type="InterPro" id="IPR013098">
    <property type="entry name" value="Ig_I-set"/>
</dbReference>
<accession>A0A9J7DPS7</accession>
<sequence>MRWCIPAVLFFALVCSVRPDEVLPEPTLRIMARSTVYNVGETKAIFCKGENLVEPIQWYSPSGKLVEERSTKNSRVFVERKTEDNGVLVPLIIHRIKISDGGNWTCKAGNQSETKEFIVGEKVNITDRNVTLEGEEGKSVKLTCEANGYPLPVVVWYKDKHQIRDKEDPKKYTIKPDNTLEIKKLNHADVGLYVCKVRQKALSHYTEKTVHLSVQHKPILYNSDTQMIYTNTKYKTEEVYAILGDTKNVTCSAIANPPPTYKWFKRNNGYDDDAITDSDTVITSEDGTNSVLVLRIRDESYYGEYRCSATNDKGSESIIFHVNPGSKPLPPDTVQLAGANTTNLTFNVTCSSCNFATPDEVPESPDPKNLTVIGYIFQLTPLKLGYPADWDGAPEFRVDIESANNTLFTLGPLSNSTVFHVRVRTRNAAGNSEWLEAGNAATTDDAIRLSASLLLITVTMCMRMFGPF</sequence>
<dbReference type="InterPro" id="IPR003961">
    <property type="entry name" value="FN3_dom"/>
</dbReference>
<dbReference type="InterPro" id="IPR013783">
    <property type="entry name" value="Ig-like_fold"/>
</dbReference>
<protein>
    <submittedName>
        <fullName evidence="6">Neural cell adhesion molecule 1-like</fullName>
    </submittedName>
</protein>
<dbReference type="AlphaFoldDB" id="A0A9J7DPS7"/>
<evidence type="ECO:0000256" key="3">
    <source>
        <dbReference type="SAM" id="SignalP"/>
    </source>
</evidence>
<feature type="chain" id="PRO_5039932945" evidence="3">
    <location>
        <begin position="20"/>
        <end position="468"/>
    </location>
</feature>
<dbReference type="Gene3D" id="2.60.40.10">
    <property type="entry name" value="Immunoglobulins"/>
    <property type="match status" value="4"/>
</dbReference>
<dbReference type="PROSITE" id="PS50835">
    <property type="entry name" value="IG_LIKE"/>
    <property type="match status" value="3"/>
</dbReference>
<keyword evidence="3" id="KW-0732">Signal</keyword>
<dbReference type="CDD" id="cd00096">
    <property type="entry name" value="Ig"/>
    <property type="match status" value="2"/>
</dbReference>
<evidence type="ECO:0000256" key="1">
    <source>
        <dbReference type="ARBA" id="ARBA00022737"/>
    </source>
</evidence>
<feature type="domain" description="Ig-like" evidence="4">
    <location>
        <begin position="121"/>
        <end position="211"/>
    </location>
</feature>
<keyword evidence="1" id="KW-0677">Repeat</keyword>
<feature type="domain" description="Ig-like" evidence="4">
    <location>
        <begin position="26"/>
        <end position="118"/>
    </location>
</feature>
<dbReference type="InterPro" id="IPR003598">
    <property type="entry name" value="Ig_sub2"/>
</dbReference>